<keyword evidence="3" id="KW-0813">Transport</keyword>
<dbReference type="AlphaFoldDB" id="A0A3N2AW30"/>
<evidence type="ECO:0000256" key="7">
    <source>
        <dbReference type="ARBA" id="ARBA00022723"/>
    </source>
</evidence>
<evidence type="ECO:0000256" key="5">
    <source>
        <dbReference type="ARBA" id="ARBA00022617"/>
    </source>
</evidence>
<feature type="transmembrane region" description="Helical" evidence="12">
    <location>
        <begin position="225"/>
        <end position="243"/>
    </location>
</feature>
<evidence type="ECO:0000313" key="13">
    <source>
        <dbReference type="EMBL" id="ROR67241.1"/>
    </source>
</evidence>
<proteinExistence type="inferred from homology"/>
<evidence type="ECO:0000256" key="8">
    <source>
        <dbReference type="ARBA" id="ARBA00022982"/>
    </source>
</evidence>
<comment type="subcellular location">
    <subcellularLocation>
        <location evidence="1">Cell membrane</location>
        <topology evidence="1">Multi-pass membrane protein</topology>
    </subcellularLocation>
</comment>
<feature type="transmembrane region" description="Helical" evidence="12">
    <location>
        <begin position="307"/>
        <end position="330"/>
    </location>
</feature>
<evidence type="ECO:0000256" key="10">
    <source>
        <dbReference type="ARBA" id="ARBA00023004"/>
    </source>
</evidence>
<dbReference type="GO" id="GO:0016682">
    <property type="term" value="F:oxidoreductase activity, acting on diphenols and related substances as donors, oxygen as acceptor"/>
    <property type="evidence" value="ECO:0007669"/>
    <property type="project" value="TreeGrafter"/>
</dbReference>
<feature type="transmembrane region" description="Helical" evidence="12">
    <location>
        <begin position="74"/>
        <end position="94"/>
    </location>
</feature>
<dbReference type="GO" id="GO:0009055">
    <property type="term" value="F:electron transfer activity"/>
    <property type="evidence" value="ECO:0007669"/>
    <property type="project" value="TreeGrafter"/>
</dbReference>
<keyword evidence="11 12" id="KW-0472">Membrane</keyword>
<dbReference type="OrthoDB" id="9776710at2"/>
<keyword evidence="14" id="KW-1185">Reference proteome</keyword>
<keyword evidence="6 12" id="KW-0812">Transmembrane</keyword>
<keyword evidence="10" id="KW-0408">Iron</keyword>
<evidence type="ECO:0000256" key="6">
    <source>
        <dbReference type="ARBA" id="ARBA00022692"/>
    </source>
</evidence>
<keyword evidence="5" id="KW-0349">Heme</keyword>
<dbReference type="PANTHER" id="PTHR43141">
    <property type="entry name" value="CYTOCHROME BD2 SUBUNIT II"/>
    <property type="match status" value="1"/>
</dbReference>
<dbReference type="GO" id="GO:0070069">
    <property type="term" value="C:cytochrome complex"/>
    <property type="evidence" value="ECO:0007669"/>
    <property type="project" value="TreeGrafter"/>
</dbReference>
<evidence type="ECO:0000313" key="14">
    <source>
        <dbReference type="Proteomes" id="UP000275456"/>
    </source>
</evidence>
<feature type="transmembrane region" description="Helical" evidence="12">
    <location>
        <begin position="163"/>
        <end position="186"/>
    </location>
</feature>
<protein>
    <submittedName>
        <fullName evidence="13">Cytochrome bd-I ubiquinol oxidase subunit 2 apoprotein</fullName>
    </submittedName>
</protein>
<keyword evidence="8" id="KW-0249">Electron transport</keyword>
<name>A0A3N2AW30_9MICO</name>
<evidence type="ECO:0000256" key="1">
    <source>
        <dbReference type="ARBA" id="ARBA00004651"/>
    </source>
</evidence>
<accession>A0A3N2AW30</accession>
<dbReference type="EMBL" id="RKHJ01000001">
    <property type="protein sequence ID" value="ROR67241.1"/>
    <property type="molecule type" value="Genomic_DNA"/>
</dbReference>
<dbReference type="PIRSF" id="PIRSF000267">
    <property type="entry name" value="Cyt_oxidse_sub2"/>
    <property type="match status" value="1"/>
</dbReference>
<dbReference type="Pfam" id="PF02322">
    <property type="entry name" value="Cyt_bd_oxida_II"/>
    <property type="match status" value="1"/>
</dbReference>
<dbReference type="GO" id="GO:0019646">
    <property type="term" value="P:aerobic electron transport chain"/>
    <property type="evidence" value="ECO:0007669"/>
    <property type="project" value="TreeGrafter"/>
</dbReference>
<dbReference type="PANTHER" id="PTHR43141:SF5">
    <property type="entry name" value="CYTOCHROME BD-I UBIQUINOL OXIDASE SUBUNIT 2"/>
    <property type="match status" value="1"/>
</dbReference>
<gene>
    <name evidence="13" type="ORF">EDD26_2649</name>
</gene>
<evidence type="ECO:0000256" key="9">
    <source>
        <dbReference type="ARBA" id="ARBA00022989"/>
    </source>
</evidence>
<feature type="transmembrane region" description="Helical" evidence="12">
    <location>
        <begin position="250"/>
        <end position="272"/>
    </location>
</feature>
<evidence type="ECO:0000256" key="12">
    <source>
        <dbReference type="SAM" id="Phobius"/>
    </source>
</evidence>
<feature type="transmembrane region" description="Helical" evidence="12">
    <location>
        <begin position="198"/>
        <end position="219"/>
    </location>
</feature>
<evidence type="ECO:0000256" key="3">
    <source>
        <dbReference type="ARBA" id="ARBA00022448"/>
    </source>
</evidence>
<comment type="similarity">
    <text evidence="2">Belongs to the cytochrome ubiquinol oxidase subunit 2 family.</text>
</comment>
<comment type="caution">
    <text evidence="13">The sequence shown here is derived from an EMBL/GenBank/DDBJ whole genome shotgun (WGS) entry which is preliminary data.</text>
</comment>
<evidence type="ECO:0000256" key="2">
    <source>
        <dbReference type="ARBA" id="ARBA00007543"/>
    </source>
</evidence>
<dbReference type="Proteomes" id="UP000275456">
    <property type="component" value="Unassembled WGS sequence"/>
</dbReference>
<keyword evidence="7" id="KW-0479">Metal-binding</keyword>
<keyword evidence="9 12" id="KW-1133">Transmembrane helix</keyword>
<sequence>MDLPLIWFLVIGFMFVMYFVLDGFDFGVGMSLPILGRSETDRRRIINAIGPVWDLNETWLIVAGASLFAAFPEWYATMFSGFFLALLVLLLGLIARAVSFEFRHQRDSARWRAGWDACIVAGSVIPALLWGVAFANVAQGVPMEPHQGGALVTGSLLTLLNPYGLLGGLTMVALCLSHGAVFLSLKTDGDLKARAHRLADRALLSTAGLAVVFLLWTVIQNPAPLVVVLAALAAITCLAAWMLNRVERDGWAFASTAATVVLAVSTLFGSLLTRAGGPFVMPASDPEGGFVGLTVANASSSAYTLEVMSWAALVCLPLVLAYQAWTYWVFRRRVTAAAVEVLH</sequence>
<evidence type="ECO:0000256" key="11">
    <source>
        <dbReference type="ARBA" id="ARBA00023136"/>
    </source>
</evidence>
<organism evidence="13 14">
    <name type="scientific">Agrococcus jenensis</name>
    <dbReference type="NCBI Taxonomy" id="46353"/>
    <lineage>
        <taxon>Bacteria</taxon>
        <taxon>Bacillati</taxon>
        <taxon>Actinomycetota</taxon>
        <taxon>Actinomycetes</taxon>
        <taxon>Micrococcales</taxon>
        <taxon>Microbacteriaceae</taxon>
        <taxon>Agrococcus</taxon>
    </lineage>
</organism>
<dbReference type="RefSeq" id="WP_123698130.1">
    <property type="nucleotide sequence ID" value="NZ_RKHJ01000001.1"/>
</dbReference>
<dbReference type="GO" id="GO:0005886">
    <property type="term" value="C:plasma membrane"/>
    <property type="evidence" value="ECO:0007669"/>
    <property type="project" value="UniProtKB-SubCell"/>
</dbReference>
<keyword evidence="4" id="KW-1003">Cell membrane</keyword>
<feature type="transmembrane region" description="Helical" evidence="12">
    <location>
        <begin position="6"/>
        <end position="24"/>
    </location>
</feature>
<dbReference type="NCBIfam" id="TIGR00203">
    <property type="entry name" value="cydB"/>
    <property type="match status" value="1"/>
</dbReference>
<dbReference type="InterPro" id="IPR003317">
    <property type="entry name" value="Cyt-d_oxidase_su2"/>
</dbReference>
<feature type="transmembrane region" description="Helical" evidence="12">
    <location>
        <begin position="115"/>
        <end position="135"/>
    </location>
</feature>
<reference evidence="13 14" key="1">
    <citation type="submission" date="2018-11" db="EMBL/GenBank/DDBJ databases">
        <title>Sequencing the genomes of 1000 actinobacteria strains.</title>
        <authorList>
            <person name="Klenk H.-P."/>
        </authorList>
    </citation>
    <scope>NUCLEOTIDE SEQUENCE [LARGE SCALE GENOMIC DNA]</scope>
    <source>
        <strain evidence="13 14">DSM 9580</strain>
    </source>
</reference>
<evidence type="ECO:0000256" key="4">
    <source>
        <dbReference type="ARBA" id="ARBA00022475"/>
    </source>
</evidence>
<dbReference type="GO" id="GO:0046872">
    <property type="term" value="F:metal ion binding"/>
    <property type="evidence" value="ECO:0007669"/>
    <property type="project" value="UniProtKB-KW"/>
</dbReference>